<dbReference type="GO" id="GO:0019154">
    <property type="term" value="F:glycolate dehydrogenase activity"/>
    <property type="evidence" value="ECO:0007669"/>
    <property type="project" value="UniProtKB-EC"/>
</dbReference>
<evidence type="ECO:0000256" key="5">
    <source>
        <dbReference type="ARBA" id="ARBA00023014"/>
    </source>
</evidence>
<dbReference type="GO" id="GO:0051539">
    <property type="term" value="F:4 iron, 4 sulfur cluster binding"/>
    <property type="evidence" value="ECO:0007669"/>
    <property type="project" value="UniProtKB-UniRule"/>
</dbReference>
<name>A0A1H0BZ62_9BACI</name>
<dbReference type="PIRSF" id="PIRSF000139">
    <property type="entry name" value="Glc_ox_4Fe-4S"/>
    <property type="match status" value="1"/>
</dbReference>
<dbReference type="AlphaFoldDB" id="A0A1H0BZ62"/>
<dbReference type="InterPro" id="IPR012257">
    <property type="entry name" value="Glc_ox_4Fe-4S"/>
</dbReference>
<keyword evidence="4 6" id="KW-0408">Iron</keyword>
<dbReference type="InterPro" id="IPR017896">
    <property type="entry name" value="4Fe4S_Fe-S-bd"/>
</dbReference>
<evidence type="ECO:0000313" key="8">
    <source>
        <dbReference type="EMBL" id="SDN50855.1"/>
    </source>
</evidence>
<dbReference type="InterPro" id="IPR017900">
    <property type="entry name" value="4Fe4S_Fe_S_CS"/>
</dbReference>
<evidence type="ECO:0000256" key="3">
    <source>
        <dbReference type="ARBA" id="ARBA00022737"/>
    </source>
</evidence>
<comment type="catalytic activity">
    <reaction evidence="6">
        <text>(R)-lactate + A = pyruvate + AH2</text>
        <dbReference type="Rhea" id="RHEA:15089"/>
        <dbReference type="ChEBI" id="CHEBI:13193"/>
        <dbReference type="ChEBI" id="CHEBI:15361"/>
        <dbReference type="ChEBI" id="CHEBI:16004"/>
        <dbReference type="ChEBI" id="CHEBI:17499"/>
    </reaction>
</comment>
<sequence>MSSAELQSRIQQGFQEEIEETKLLDCMRCGFCLPACPTYIHSNYDEAQSPRGRIALMKAVRDGDLPFDDSVEESLDLCLGCRACEPACPAGVEYGSLLESARNVIQKEKKQSVKEKVVRHAAFDHLFKDQQKMNRTAGMVKFYQRSGLQTLTRKMGILSFFPSVMKDMEKVLPRIEKNEVEKGVVYEGKRQNKKVAFFTGCLMEPMFSKTNEATVNLLQELGCDVWVPEHQVCCGALQGHSGELDKARENAKQNIESFLEMDVDYIVNNAGGCGAFLSEYDHLLKDEPELLEKAKAFSDKIIDITSLIYELGLTEKGLSYIGDKEITVTYQDSCHLRNVNLVKDEPREILKSIENVHFVDLKSADQCCGSAGIYNLVQPEMSIRILDNKMEDVESTHASIIITTNPGCLLQMKMGIERAGLSDQMEALHLVDFIQKYILEN</sequence>
<proteinExistence type="predicted"/>
<comment type="cofactor">
    <cofactor evidence="6">
        <name>[4Fe-4S] cluster</name>
        <dbReference type="ChEBI" id="CHEBI:49883"/>
    </cofactor>
    <text evidence="6">Binds 2 [4Fe-4S] clusters.</text>
</comment>
<evidence type="ECO:0000313" key="9">
    <source>
        <dbReference type="Proteomes" id="UP000199334"/>
    </source>
</evidence>
<protein>
    <recommendedName>
        <fullName evidence="6">Glycolate oxidase iron-sulfur subunit</fullName>
        <ecNumber evidence="6">1.1.99.14</ecNumber>
    </recommendedName>
</protein>
<dbReference type="PROSITE" id="PS00198">
    <property type="entry name" value="4FE4S_FER_1"/>
    <property type="match status" value="1"/>
</dbReference>
<comment type="function">
    <text evidence="6">Component of a complex that catalyzes the oxidation of glycolate to glyoxylate.</text>
</comment>
<dbReference type="Pfam" id="PF02754">
    <property type="entry name" value="CCG"/>
    <property type="match status" value="2"/>
</dbReference>
<keyword evidence="6" id="KW-0249">Electron transport</keyword>
<dbReference type="STRING" id="237069.SAMN05216498_2443"/>
<dbReference type="PROSITE" id="PS51379">
    <property type="entry name" value="4FE4S_FER_2"/>
    <property type="match status" value="2"/>
</dbReference>
<keyword evidence="1 6" id="KW-0004">4Fe-4S</keyword>
<dbReference type="OrthoDB" id="9770306at2"/>
<keyword evidence="3" id="KW-0677">Repeat</keyword>
<evidence type="ECO:0000256" key="2">
    <source>
        <dbReference type="ARBA" id="ARBA00022723"/>
    </source>
</evidence>
<dbReference type="Proteomes" id="UP000199334">
    <property type="component" value="Unassembled WGS sequence"/>
</dbReference>
<dbReference type="EMBL" id="FNIG01000005">
    <property type="protein sequence ID" value="SDN50855.1"/>
    <property type="molecule type" value="Genomic_DNA"/>
</dbReference>
<keyword evidence="2 6" id="KW-0479">Metal-binding</keyword>
<dbReference type="PANTHER" id="PTHR32479:SF17">
    <property type="entry name" value="GLYCOLATE OXIDASE IRON-SULFUR SUBUNIT"/>
    <property type="match status" value="1"/>
</dbReference>
<organism evidence="8 9">
    <name type="scientific">Tenuibacillus multivorans</name>
    <dbReference type="NCBI Taxonomy" id="237069"/>
    <lineage>
        <taxon>Bacteria</taxon>
        <taxon>Bacillati</taxon>
        <taxon>Bacillota</taxon>
        <taxon>Bacilli</taxon>
        <taxon>Bacillales</taxon>
        <taxon>Bacillaceae</taxon>
        <taxon>Tenuibacillus</taxon>
    </lineage>
</organism>
<dbReference type="GO" id="GO:0046872">
    <property type="term" value="F:metal ion binding"/>
    <property type="evidence" value="ECO:0007669"/>
    <property type="project" value="UniProtKB-UniRule"/>
</dbReference>
<keyword evidence="6" id="KW-0813">Transport</keyword>
<evidence type="ECO:0000256" key="4">
    <source>
        <dbReference type="ARBA" id="ARBA00023004"/>
    </source>
</evidence>
<keyword evidence="5 6" id="KW-0411">Iron-sulfur</keyword>
<dbReference type="Gene3D" id="1.10.1060.10">
    <property type="entry name" value="Alpha-helical ferredoxin"/>
    <property type="match status" value="1"/>
</dbReference>
<reference evidence="8 9" key="1">
    <citation type="submission" date="2016-10" db="EMBL/GenBank/DDBJ databases">
        <authorList>
            <person name="de Groot N.N."/>
        </authorList>
    </citation>
    <scope>NUCLEOTIDE SEQUENCE [LARGE SCALE GENOMIC DNA]</scope>
    <source>
        <strain evidence="8 9">CGMCC 1.3442</strain>
    </source>
</reference>
<evidence type="ECO:0000259" key="7">
    <source>
        <dbReference type="PROSITE" id="PS51379"/>
    </source>
</evidence>
<accession>A0A1H0BZ62</accession>
<dbReference type="InterPro" id="IPR009051">
    <property type="entry name" value="Helical_ferredxn"/>
</dbReference>
<keyword evidence="9" id="KW-1185">Reference proteome</keyword>
<dbReference type="Pfam" id="PF13183">
    <property type="entry name" value="Fer4_8"/>
    <property type="match status" value="1"/>
</dbReference>
<dbReference type="InterPro" id="IPR004017">
    <property type="entry name" value="Cys_rich_dom"/>
</dbReference>
<dbReference type="EC" id="1.1.99.14" evidence="6"/>
<gene>
    <name evidence="8" type="ORF">SAMN05216498_2443</name>
</gene>
<feature type="domain" description="4Fe-4S ferredoxin-type" evidence="7">
    <location>
        <begin position="69"/>
        <end position="92"/>
    </location>
</feature>
<dbReference type="RefSeq" id="WP_093856859.1">
    <property type="nucleotide sequence ID" value="NZ_BJVZ01000028.1"/>
</dbReference>
<evidence type="ECO:0000256" key="1">
    <source>
        <dbReference type="ARBA" id="ARBA00022485"/>
    </source>
</evidence>
<evidence type="ECO:0000256" key="6">
    <source>
        <dbReference type="PIRNR" id="PIRNR000139"/>
    </source>
</evidence>
<dbReference type="PANTHER" id="PTHR32479">
    <property type="entry name" value="GLYCOLATE OXIDASE IRON-SULFUR SUBUNIT"/>
    <property type="match status" value="1"/>
</dbReference>
<feature type="domain" description="4Fe-4S ferredoxin-type" evidence="7">
    <location>
        <begin position="14"/>
        <end position="46"/>
    </location>
</feature>
<comment type="catalytic activity">
    <reaction evidence="6">
        <text>glycolate + A = glyoxylate + AH2</text>
        <dbReference type="Rhea" id="RHEA:21264"/>
        <dbReference type="ChEBI" id="CHEBI:13193"/>
        <dbReference type="ChEBI" id="CHEBI:17499"/>
        <dbReference type="ChEBI" id="CHEBI:29805"/>
        <dbReference type="ChEBI" id="CHEBI:36655"/>
        <dbReference type="EC" id="1.1.99.14"/>
    </reaction>
</comment>
<dbReference type="SUPFAM" id="SSF46548">
    <property type="entry name" value="alpha-helical ferredoxin"/>
    <property type="match status" value="1"/>
</dbReference>